<evidence type="ECO:0000256" key="1">
    <source>
        <dbReference type="ARBA" id="ARBA00022737"/>
    </source>
</evidence>
<dbReference type="PANTHER" id="PTHR10627:SF69">
    <property type="entry name" value="PROTEIN BICAUDAL C"/>
    <property type="match status" value="1"/>
</dbReference>
<dbReference type="OrthoDB" id="6338611at2759"/>
<comment type="caution">
    <text evidence="4">The sequence shown here is derived from an EMBL/GenBank/DDBJ whole genome shotgun (WGS) entry which is preliminary data.</text>
</comment>
<reference evidence="4 5" key="1">
    <citation type="journal article" date="2019" name="PLoS Biol.">
        <title>Sex chromosomes control vertical transmission of feminizing Wolbachia symbionts in an isopod.</title>
        <authorList>
            <person name="Becking T."/>
            <person name="Chebbi M.A."/>
            <person name="Giraud I."/>
            <person name="Moumen B."/>
            <person name="Laverre T."/>
            <person name="Caubet Y."/>
            <person name="Peccoud J."/>
            <person name="Gilbert C."/>
            <person name="Cordaux R."/>
        </authorList>
    </citation>
    <scope>NUCLEOTIDE SEQUENCE [LARGE SCALE GENOMIC DNA]</scope>
    <source>
        <strain evidence="4">ANa2</strain>
        <tissue evidence="4">Whole body excluding digestive tract and cuticle</tissue>
    </source>
</reference>
<dbReference type="SMART" id="SM00454">
    <property type="entry name" value="SAM"/>
    <property type="match status" value="1"/>
</dbReference>
<evidence type="ECO:0000259" key="3">
    <source>
        <dbReference type="PROSITE" id="PS50105"/>
    </source>
</evidence>
<dbReference type="PANTHER" id="PTHR10627">
    <property type="entry name" value="SCP160"/>
    <property type="match status" value="1"/>
</dbReference>
<dbReference type="EMBL" id="SEYY01000436">
    <property type="protein sequence ID" value="KAB7507245.1"/>
    <property type="molecule type" value="Genomic_DNA"/>
</dbReference>
<dbReference type="SUPFAM" id="SSF47769">
    <property type="entry name" value="SAM/Pointed domain"/>
    <property type="match status" value="1"/>
</dbReference>
<accession>A0A5N5TM48</accession>
<feature type="non-terminal residue" evidence="4">
    <location>
        <position position="1"/>
    </location>
</feature>
<dbReference type="PROSITE" id="PS50105">
    <property type="entry name" value="SAM_DOMAIN"/>
    <property type="match status" value="1"/>
</dbReference>
<dbReference type="InterPro" id="IPR013761">
    <property type="entry name" value="SAM/pointed_sf"/>
</dbReference>
<name>A0A5N5TM48_9CRUS</name>
<protein>
    <submittedName>
        <fullName evidence="4">Protein bicaudal C-like protein 1-A</fullName>
    </submittedName>
</protein>
<dbReference type="Pfam" id="PF07647">
    <property type="entry name" value="SAM_2"/>
    <property type="match status" value="1"/>
</dbReference>
<keyword evidence="5" id="KW-1185">Reference proteome</keyword>
<gene>
    <name evidence="4" type="primary">bicc1-a</name>
    <name evidence="4" type="ORF">Anas_05542</name>
</gene>
<keyword evidence="2" id="KW-0175">Coiled coil</keyword>
<dbReference type="InterPro" id="IPR001660">
    <property type="entry name" value="SAM"/>
</dbReference>
<evidence type="ECO:0000313" key="4">
    <source>
        <dbReference type="EMBL" id="KAB7507245.1"/>
    </source>
</evidence>
<proteinExistence type="predicted"/>
<evidence type="ECO:0000256" key="2">
    <source>
        <dbReference type="SAM" id="Coils"/>
    </source>
</evidence>
<evidence type="ECO:0000313" key="5">
    <source>
        <dbReference type="Proteomes" id="UP000326759"/>
    </source>
</evidence>
<dbReference type="AlphaFoldDB" id="A0A5N5TM48"/>
<feature type="domain" description="SAM" evidence="3">
    <location>
        <begin position="44"/>
        <end position="102"/>
    </location>
</feature>
<sequence length="206" mass="23845">EFNVKFLDSPKSGVEGENVLNSFKFKSITSSLNEPILNSYSPSLESLLFQYGLSVYIPLFQKNAVDLFIFLGLSDKDLKECGVSELGARRKMLDIISKWHYNTFLTKGPITSAHEMKLLTEIKELREQLSECKQERQECESVIIELRKRLRECHTRSLLLRDHLLQSLQIVLPITKVAEMFSNFFSYFDDFIHLTSDVGSDFHLRN</sequence>
<dbReference type="Proteomes" id="UP000326759">
    <property type="component" value="Unassembled WGS sequence"/>
</dbReference>
<feature type="coiled-coil region" evidence="2">
    <location>
        <begin position="115"/>
        <end position="149"/>
    </location>
</feature>
<dbReference type="GO" id="GO:0005737">
    <property type="term" value="C:cytoplasm"/>
    <property type="evidence" value="ECO:0007669"/>
    <property type="project" value="TreeGrafter"/>
</dbReference>
<organism evidence="4 5">
    <name type="scientific">Armadillidium nasatum</name>
    <dbReference type="NCBI Taxonomy" id="96803"/>
    <lineage>
        <taxon>Eukaryota</taxon>
        <taxon>Metazoa</taxon>
        <taxon>Ecdysozoa</taxon>
        <taxon>Arthropoda</taxon>
        <taxon>Crustacea</taxon>
        <taxon>Multicrustacea</taxon>
        <taxon>Malacostraca</taxon>
        <taxon>Eumalacostraca</taxon>
        <taxon>Peracarida</taxon>
        <taxon>Isopoda</taxon>
        <taxon>Oniscidea</taxon>
        <taxon>Crinocheta</taxon>
        <taxon>Armadillidiidae</taxon>
        <taxon>Armadillidium</taxon>
    </lineage>
</organism>
<dbReference type="Gene3D" id="1.10.150.50">
    <property type="entry name" value="Transcription Factor, Ets-1"/>
    <property type="match status" value="1"/>
</dbReference>
<keyword evidence="1" id="KW-0677">Repeat</keyword>